<keyword evidence="2" id="KW-0547">Nucleotide-binding</keyword>
<evidence type="ECO:0008006" key="8">
    <source>
        <dbReference type="Google" id="ProtNLM"/>
    </source>
</evidence>
<keyword evidence="1" id="KW-0436">Ligase</keyword>
<dbReference type="PANTHER" id="PTHR43024:SF1">
    <property type="entry name" value="UDP-N-ACETYLMURAMOYL-TRIPEPTIDE--D-ALANYL-D-ALANINE LIGASE"/>
    <property type="match status" value="1"/>
</dbReference>
<dbReference type="AlphaFoldDB" id="A0A8H8YZ55"/>
<protein>
    <recommendedName>
        <fullName evidence="8">UDP-N-acetylmuramoyl-tripeptide--D-alanyl-D-alanine ligase</fullName>
    </recommendedName>
</protein>
<dbReference type="GO" id="GO:0005524">
    <property type="term" value="F:ATP binding"/>
    <property type="evidence" value="ECO:0007669"/>
    <property type="project" value="UniProtKB-KW"/>
</dbReference>
<dbReference type="InterPro" id="IPR036565">
    <property type="entry name" value="Mur-like_cat_sf"/>
</dbReference>
<evidence type="ECO:0000256" key="3">
    <source>
        <dbReference type="ARBA" id="ARBA00022840"/>
    </source>
</evidence>
<dbReference type="Gene3D" id="3.40.1190.10">
    <property type="entry name" value="Mur-like, catalytic domain"/>
    <property type="match status" value="1"/>
</dbReference>
<dbReference type="EMBL" id="CAJNAP010000012">
    <property type="protein sequence ID" value="CAE6503204.1"/>
    <property type="molecule type" value="Genomic_DNA"/>
</dbReference>
<reference evidence="6" key="1">
    <citation type="submission" date="2021-02" db="EMBL/GenBank/DDBJ databases">
        <authorList>
            <person name="Han P."/>
        </authorList>
    </citation>
    <scope>NUCLEOTIDE SEQUENCE</scope>
    <source>
        <strain evidence="6">Nitrosomonas nitrosa 18-3D</strain>
    </source>
</reference>
<dbReference type="Gene3D" id="3.90.190.20">
    <property type="entry name" value="Mur ligase, C-terminal domain"/>
    <property type="match status" value="1"/>
</dbReference>
<dbReference type="SUPFAM" id="SSF53244">
    <property type="entry name" value="MurD-like peptide ligases, peptide-binding domain"/>
    <property type="match status" value="1"/>
</dbReference>
<comment type="caution">
    <text evidence="6">The sequence shown here is derived from an EMBL/GenBank/DDBJ whole genome shotgun (WGS) entry which is preliminary data.</text>
</comment>
<keyword evidence="3" id="KW-0067">ATP-binding</keyword>
<dbReference type="PANTHER" id="PTHR43024">
    <property type="entry name" value="UDP-N-ACETYLMURAMOYL-TRIPEPTIDE--D-ALANYL-D-ALANINE LIGASE"/>
    <property type="match status" value="1"/>
</dbReference>
<dbReference type="InterPro" id="IPR036615">
    <property type="entry name" value="Mur_ligase_C_dom_sf"/>
</dbReference>
<dbReference type="InterPro" id="IPR004101">
    <property type="entry name" value="Mur_ligase_C"/>
</dbReference>
<evidence type="ECO:0000259" key="5">
    <source>
        <dbReference type="Pfam" id="PF08245"/>
    </source>
</evidence>
<evidence type="ECO:0000259" key="4">
    <source>
        <dbReference type="Pfam" id="PF02875"/>
    </source>
</evidence>
<accession>A0A8H8YZ55</accession>
<evidence type="ECO:0000256" key="2">
    <source>
        <dbReference type="ARBA" id="ARBA00022741"/>
    </source>
</evidence>
<dbReference type="Pfam" id="PF02875">
    <property type="entry name" value="Mur_ligase_C"/>
    <property type="match status" value="1"/>
</dbReference>
<evidence type="ECO:0000313" key="7">
    <source>
        <dbReference type="Proteomes" id="UP000601736"/>
    </source>
</evidence>
<dbReference type="Pfam" id="PF08245">
    <property type="entry name" value="Mur_ligase_M"/>
    <property type="match status" value="1"/>
</dbReference>
<dbReference type="InterPro" id="IPR013221">
    <property type="entry name" value="Mur_ligase_cen"/>
</dbReference>
<sequence>MELGIEIPGDMASVAQFVNPDLVLMLDVKLCHTNTFKTLESIAQEKSQLLKHVKSRGCAILNQDNPYVVEMATKPGTKLIRFGKSESADIRLVHAESNWPERLKLHIVYEGKQYEVDTRLVGTYWAPTILASLAAAIHCGVPVQDAINAIRTIEPFWARLQPISLPAYGNATILRDRDEWNGSIDTFEAALKVLADANAARKIVIFSDFSDSKKKLRSRANYLGKVSASYADVAIFVGDYANRSKEAAIEAGLSEECVYAFFDLAQVTAFLKQLLREGDLVLIKGQANHHLSRIYLGLFGQVACSLNSCSMQILCDRCGRLGFAWHPEIQGYIALPESIV</sequence>
<evidence type="ECO:0000256" key="1">
    <source>
        <dbReference type="ARBA" id="ARBA00022598"/>
    </source>
</evidence>
<evidence type="ECO:0000313" key="6">
    <source>
        <dbReference type="EMBL" id="CAE6503204.1"/>
    </source>
</evidence>
<proteinExistence type="predicted"/>
<dbReference type="SUPFAM" id="SSF53623">
    <property type="entry name" value="MurD-like peptide ligases, catalytic domain"/>
    <property type="match status" value="1"/>
</dbReference>
<dbReference type="Proteomes" id="UP000601736">
    <property type="component" value="Unassembled WGS sequence"/>
</dbReference>
<dbReference type="RefSeq" id="WP_204799724.1">
    <property type="nucleotide sequence ID" value="NZ_CAJNAP010000012.1"/>
</dbReference>
<gene>
    <name evidence="6" type="ORF">NMYAN_20329</name>
</gene>
<name>A0A8H8YZ55_9PROT</name>
<organism evidence="6 7">
    <name type="scientific">Nitrosomonas nitrosa</name>
    <dbReference type="NCBI Taxonomy" id="52442"/>
    <lineage>
        <taxon>Bacteria</taxon>
        <taxon>Pseudomonadati</taxon>
        <taxon>Pseudomonadota</taxon>
        <taxon>Betaproteobacteria</taxon>
        <taxon>Nitrosomonadales</taxon>
        <taxon>Nitrosomonadaceae</taxon>
        <taxon>Nitrosomonas</taxon>
    </lineage>
</organism>
<feature type="domain" description="Mur ligase C-terminal" evidence="4">
    <location>
        <begin position="184"/>
        <end position="286"/>
    </location>
</feature>
<feature type="domain" description="Mur ligase central" evidence="5">
    <location>
        <begin position="1"/>
        <end position="136"/>
    </location>
</feature>
<dbReference type="InterPro" id="IPR051046">
    <property type="entry name" value="MurCDEF_CellWall_CoF430Synth"/>
</dbReference>
<dbReference type="GO" id="GO:0016881">
    <property type="term" value="F:acid-amino acid ligase activity"/>
    <property type="evidence" value="ECO:0007669"/>
    <property type="project" value="InterPro"/>
</dbReference>